<evidence type="ECO:0000313" key="1">
    <source>
        <dbReference type="Proteomes" id="UP000887575"/>
    </source>
</evidence>
<organism evidence="1 2">
    <name type="scientific">Mesorhabditis belari</name>
    <dbReference type="NCBI Taxonomy" id="2138241"/>
    <lineage>
        <taxon>Eukaryota</taxon>
        <taxon>Metazoa</taxon>
        <taxon>Ecdysozoa</taxon>
        <taxon>Nematoda</taxon>
        <taxon>Chromadorea</taxon>
        <taxon>Rhabditida</taxon>
        <taxon>Rhabditina</taxon>
        <taxon>Rhabditomorpha</taxon>
        <taxon>Rhabditoidea</taxon>
        <taxon>Rhabditidae</taxon>
        <taxon>Mesorhabditinae</taxon>
        <taxon>Mesorhabditis</taxon>
    </lineage>
</organism>
<dbReference type="WBParaSite" id="MBELARI_LOCUS11702">
    <property type="protein sequence ID" value="MBELARI_LOCUS11702"/>
    <property type="gene ID" value="MBELARI_LOCUS11702"/>
</dbReference>
<protein>
    <submittedName>
        <fullName evidence="2">Uncharacterized protein</fullName>
    </submittedName>
</protein>
<sequence>MPVSGLFGRTSETHITNNTAYNIFANVKMLSKIDVFLDLGKNIFFLGKKDFTAPADFSKIVPRQTHKFTPDGSGKRIMEVCTAYLSIYIQMPSDYQISASERETFCLPAIVISFVSHFRWRPATVLREPSLQGESQFHGQS</sequence>
<keyword evidence="1" id="KW-1185">Reference proteome</keyword>
<proteinExistence type="predicted"/>
<accession>A0AAF3ECL9</accession>
<dbReference type="AlphaFoldDB" id="A0AAF3ECL9"/>
<name>A0AAF3ECL9_9BILA</name>
<reference evidence="2" key="1">
    <citation type="submission" date="2024-02" db="UniProtKB">
        <authorList>
            <consortium name="WormBaseParasite"/>
        </authorList>
    </citation>
    <scope>IDENTIFICATION</scope>
</reference>
<dbReference type="Proteomes" id="UP000887575">
    <property type="component" value="Unassembled WGS sequence"/>
</dbReference>
<evidence type="ECO:0000313" key="2">
    <source>
        <dbReference type="WBParaSite" id="MBELARI_LOCUS11702"/>
    </source>
</evidence>